<dbReference type="PANTHER" id="PTHR38789:SF1">
    <property type="entry name" value="GLUCOSE-REPRESSIBLE GENE PROTEIN-RELATED"/>
    <property type="match status" value="1"/>
</dbReference>
<dbReference type="EMBL" id="PJQD01000020">
    <property type="protein sequence ID" value="POY74909.1"/>
    <property type="molecule type" value="Genomic_DNA"/>
</dbReference>
<dbReference type="OrthoDB" id="10039103at2759"/>
<dbReference type="AlphaFoldDB" id="A0A2S5BDR3"/>
<accession>A0A2S5BDR3</accession>
<evidence type="ECO:0000313" key="2">
    <source>
        <dbReference type="EMBL" id="POY74909.1"/>
    </source>
</evidence>
<reference evidence="2 3" key="1">
    <citation type="journal article" date="2018" name="Front. Microbiol.">
        <title>Prospects for Fungal Bioremediation of Acidic Radioactive Waste Sites: Characterization and Genome Sequence of Rhodotorula taiwanensis MD1149.</title>
        <authorList>
            <person name="Tkavc R."/>
            <person name="Matrosova V.Y."/>
            <person name="Grichenko O.E."/>
            <person name="Gostincar C."/>
            <person name="Volpe R.P."/>
            <person name="Klimenkova P."/>
            <person name="Gaidamakova E.K."/>
            <person name="Zhou C.E."/>
            <person name="Stewart B.J."/>
            <person name="Lyman M.G."/>
            <person name="Malfatti S.A."/>
            <person name="Rubinfeld B."/>
            <person name="Courtot M."/>
            <person name="Singh J."/>
            <person name="Dalgard C.L."/>
            <person name="Hamilton T."/>
            <person name="Frey K.G."/>
            <person name="Gunde-Cimerman N."/>
            <person name="Dugan L."/>
            <person name="Daly M.J."/>
        </authorList>
    </citation>
    <scope>NUCLEOTIDE SEQUENCE [LARGE SCALE GENOMIC DNA]</scope>
    <source>
        <strain evidence="2 3">MD1149</strain>
    </source>
</reference>
<comment type="caution">
    <text evidence="2">The sequence shown here is derived from an EMBL/GenBank/DDBJ whole genome shotgun (WGS) entry which is preliminary data.</text>
</comment>
<dbReference type="Proteomes" id="UP000237144">
    <property type="component" value="Unassembled WGS sequence"/>
</dbReference>
<protein>
    <recommendedName>
        <fullName evidence="4">Glucose-repressible protein</fullName>
    </recommendedName>
</protein>
<keyword evidence="3" id="KW-1185">Reference proteome</keyword>
<organism evidence="2 3">
    <name type="scientific">Rhodotorula taiwanensis</name>
    <dbReference type="NCBI Taxonomy" id="741276"/>
    <lineage>
        <taxon>Eukaryota</taxon>
        <taxon>Fungi</taxon>
        <taxon>Dikarya</taxon>
        <taxon>Basidiomycota</taxon>
        <taxon>Pucciniomycotina</taxon>
        <taxon>Microbotryomycetes</taxon>
        <taxon>Sporidiobolales</taxon>
        <taxon>Sporidiobolaceae</taxon>
        <taxon>Rhodotorula</taxon>
    </lineage>
</organism>
<evidence type="ECO:0008006" key="4">
    <source>
        <dbReference type="Google" id="ProtNLM"/>
    </source>
</evidence>
<name>A0A2S5BDR3_9BASI</name>
<evidence type="ECO:0000313" key="3">
    <source>
        <dbReference type="Proteomes" id="UP000237144"/>
    </source>
</evidence>
<dbReference type="Pfam" id="PF11034">
    <property type="entry name" value="Grg1"/>
    <property type="match status" value="1"/>
</dbReference>
<gene>
    <name evidence="2" type="ORF">BMF94_1885</name>
</gene>
<dbReference type="PANTHER" id="PTHR38789">
    <property type="entry name" value="REPRESSIBLE PROTEIN GRG1, PUTATIVE (AFU_ORTHOLOGUE AFUA_5G14210)-RELATED"/>
    <property type="match status" value="1"/>
</dbReference>
<feature type="region of interest" description="Disordered" evidence="1">
    <location>
        <begin position="34"/>
        <end position="96"/>
    </location>
</feature>
<feature type="compositionally biased region" description="Basic and acidic residues" evidence="1">
    <location>
        <begin position="74"/>
        <end position="86"/>
    </location>
</feature>
<dbReference type="InterPro" id="IPR020100">
    <property type="entry name" value="Glc-repressible_Grg1"/>
</dbReference>
<sequence length="96" mass="10035">MASSTATSTTESIANTVSDAVNFEFLSFHSAPSRHVSETVQQYTAGASKEANKDAAKDSNNSLGERASAGIDALGDKAKESKHDAKASGYRESAQH</sequence>
<evidence type="ECO:0000256" key="1">
    <source>
        <dbReference type="SAM" id="MobiDB-lite"/>
    </source>
</evidence>
<proteinExistence type="predicted"/>